<dbReference type="InterPro" id="IPR051474">
    <property type="entry name" value="Anti-sigma-K/W_factor"/>
</dbReference>
<evidence type="ECO:0000259" key="10">
    <source>
        <dbReference type="Pfam" id="PF10099"/>
    </source>
</evidence>
<dbReference type="PANTHER" id="PTHR37461:SF1">
    <property type="entry name" value="ANTI-SIGMA-K FACTOR RSKA"/>
    <property type="match status" value="1"/>
</dbReference>
<evidence type="ECO:0000256" key="5">
    <source>
        <dbReference type="ARBA" id="ARBA00022989"/>
    </source>
</evidence>
<keyword evidence="12" id="KW-1185">Reference proteome</keyword>
<protein>
    <recommendedName>
        <fullName evidence="8">Regulator of SigK</fullName>
    </recommendedName>
    <alternativeName>
        <fullName evidence="7">Sigma-K anti-sigma factor RskA</fullName>
    </alternativeName>
</protein>
<comment type="subcellular location">
    <subcellularLocation>
        <location evidence="2">Cell membrane</location>
    </subcellularLocation>
    <subcellularLocation>
        <location evidence="1">Membrane</location>
        <topology evidence="1">Single-pass membrane protein</topology>
    </subcellularLocation>
</comment>
<keyword evidence="4 9" id="KW-0812">Transmembrane</keyword>
<keyword evidence="3" id="KW-1003">Cell membrane</keyword>
<dbReference type="PANTHER" id="PTHR37461">
    <property type="entry name" value="ANTI-SIGMA-K FACTOR RSKA"/>
    <property type="match status" value="1"/>
</dbReference>
<gene>
    <name evidence="11" type="ORF">IX84_14165</name>
</gene>
<evidence type="ECO:0000313" key="12">
    <source>
        <dbReference type="Proteomes" id="UP000029736"/>
    </source>
</evidence>
<feature type="transmembrane region" description="Helical" evidence="9">
    <location>
        <begin position="95"/>
        <end position="112"/>
    </location>
</feature>
<proteinExistence type="predicted"/>
<evidence type="ECO:0000256" key="3">
    <source>
        <dbReference type="ARBA" id="ARBA00022475"/>
    </source>
</evidence>
<evidence type="ECO:0000256" key="7">
    <source>
        <dbReference type="ARBA" id="ARBA00029829"/>
    </source>
</evidence>
<dbReference type="InterPro" id="IPR018764">
    <property type="entry name" value="RskA_C"/>
</dbReference>
<dbReference type="GO" id="GO:0006417">
    <property type="term" value="P:regulation of translation"/>
    <property type="evidence" value="ECO:0007669"/>
    <property type="project" value="TreeGrafter"/>
</dbReference>
<dbReference type="GO" id="GO:0016989">
    <property type="term" value="F:sigma factor antagonist activity"/>
    <property type="evidence" value="ECO:0007669"/>
    <property type="project" value="TreeGrafter"/>
</dbReference>
<evidence type="ECO:0000256" key="2">
    <source>
        <dbReference type="ARBA" id="ARBA00004236"/>
    </source>
</evidence>
<dbReference type="Pfam" id="PF10099">
    <property type="entry name" value="RskA_C"/>
    <property type="match status" value="1"/>
</dbReference>
<keyword evidence="6 9" id="KW-0472">Membrane</keyword>
<evidence type="ECO:0000256" key="6">
    <source>
        <dbReference type="ARBA" id="ARBA00023136"/>
    </source>
</evidence>
<name>A0A098S5Q2_9BACT</name>
<evidence type="ECO:0000313" key="11">
    <source>
        <dbReference type="EMBL" id="KGE87674.1"/>
    </source>
</evidence>
<reference evidence="11 12" key="1">
    <citation type="journal article" date="2014" name="Int. J. Syst. Evol. Microbiol.">
        <title>Phaeodactylibacter xiamenensis gen. nov., sp. nov., a member of the family Saprospiraceae isolated from the marine alga Phaeodactylum tricornutum.</title>
        <authorList>
            <person name="Chen Z.Jr."/>
            <person name="Lei X."/>
            <person name="Lai Q."/>
            <person name="Li Y."/>
            <person name="Zhang B."/>
            <person name="Zhang J."/>
            <person name="Zhang H."/>
            <person name="Yang L."/>
            <person name="Zheng W."/>
            <person name="Tian Y."/>
            <person name="Yu Z."/>
            <person name="Xu H.Jr."/>
            <person name="Zheng T."/>
        </authorList>
    </citation>
    <scope>NUCLEOTIDE SEQUENCE [LARGE SCALE GENOMIC DNA]</scope>
    <source>
        <strain evidence="11 12">KD52</strain>
    </source>
</reference>
<dbReference type="OrthoDB" id="1420916at2"/>
<dbReference type="AlphaFoldDB" id="A0A098S5Q2"/>
<dbReference type="GO" id="GO:0005886">
    <property type="term" value="C:plasma membrane"/>
    <property type="evidence" value="ECO:0007669"/>
    <property type="project" value="UniProtKB-SubCell"/>
</dbReference>
<dbReference type="InterPro" id="IPR041916">
    <property type="entry name" value="Anti_sigma_zinc_sf"/>
</dbReference>
<dbReference type="Proteomes" id="UP000029736">
    <property type="component" value="Unassembled WGS sequence"/>
</dbReference>
<evidence type="ECO:0000256" key="4">
    <source>
        <dbReference type="ARBA" id="ARBA00022692"/>
    </source>
</evidence>
<dbReference type="RefSeq" id="WP_044221507.1">
    <property type="nucleotide sequence ID" value="NZ_CAKZLC010000564.1"/>
</dbReference>
<evidence type="ECO:0000256" key="1">
    <source>
        <dbReference type="ARBA" id="ARBA00004167"/>
    </source>
</evidence>
<dbReference type="EMBL" id="JPOS01000034">
    <property type="protein sequence ID" value="KGE87674.1"/>
    <property type="molecule type" value="Genomic_DNA"/>
</dbReference>
<sequence>MNKDKFLQTGLLEQYILGLTDEEETKIVKDYAETYPEVQSEIDQMREALDQYAKQYAVMPPEELKSRVMKGVDQADQRSDTGTAVPGPASSGSNWMGAALMVLLIGASLFLYRGKAAAERDLASLESRHTIFQEECERQKAALQQQQQIFAILNHEATVPVRLHTTGLQANAEAVAYLNGLEKVAYINTGLLPELPSGKTYQLWADVEGEMINMGVLEQQSKGLKAVSYIDHAESLNITIEPEGGSDEPTVEQLIANGEV</sequence>
<accession>A0A098S5Q2</accession>
<evidence type="ECO:0000256" key="9">
    <source>
        <dbReference type="SAM" id="Phobius"/>
    </source>
</evidence>
<dbReference type="Gene3D" id="1.10.10.1320">
    <property type="entry name" value="Anti-sigma factor, zinc-finger domain"/>
    <property type="match status" value="1"/>
</dbReference>
<organism evidence="11 12">
    <name type="scientific">Phaeodactylibacter xiamenensis</name>
    <dbReference type="NCBI Taxonomy" id="1524460"/>
    <lineage>
        <taxon>Bacteria</taxon>
        <taxon>Pseudomonadati</taxon>
        <taxon>Bacteroidota</taxon>
        <taxon>Saprospiria</taxon>
        <taxon>Saprospirales</taxon>
        <taxon>Haliscomenobacteraceae</taxon>
        <taxon>Phaeodactylibacter</taxon>
    </lineage>
</organism>
<comment type="caution">
    <text evidence="11">The sequence shown here is derived from an EMBL/GenBank/DDBJ whole genome shotgun (WGS) entry which is preliminary data.</text>
</comment>
<feature type="domain" description="Anti-sigma K factor RskA C-terminal" evidence="10">
    <location>
        <begin position="97"/>
        <end position="250"/>
    </location>
</feature>
<dbReference type="STRING" id="1524460.IX84_14165"/>
<evidence type="ECO:0000256" key="8">
    <source>
        <dbReference type="ARBA" id="ARBA00030803"/>
    </source>
</evidence>
<keyword evidence="5 9" id="KW-1133">Transmembrane helix</keyword>